<dbReference type="InterPro" id="IPR036420">
    <property type="entry name" value="BRCT_dom_sf"/>
</dbReference>
<comment type="caution">
    <text evidence="4">The sequence shown here is derived from an EMBL/GenBank/DDBJ whole genome shotgun (WGS) entry which is preliminary data.</text>
</comment>
<evidence type="ECO:0000256" key="2">
    <source>
        <dbReference type="SAM" id="MobiDB-lite"/>
    </source>
</evidence>
<name>M3J300_CANMX</name>
<dbReference type="Gene3D" id="3.40.50.10190">
    <property type="entry name" value="BRCT domain"/>
    <property type="match status" value="4"/>
</dbReference>
<feature type="region of interest" description="Disordered" evidence="2">
    <location>
        <begin position="577"/>
        <end position="634"/>
    </location>
</feature>
<keyword evidence="5" id="KW-1185">Reference proteome</keyword>
<dbReference type="OrthoDB" id="251770at2759"/>
<feature type="domain" description="BRCT" evidence="3">
    <location>
        <begin position="143"/>
        <end position="208"/>
    </location>
</feature>
<evidence type="ECO:0000313" key="4">
    <source>
        <dbReference type="EMBL" id="EMG46268.1"/>
    </source>
</evidence>
<dbReference type="GO" id="GO:0033314">
    <property type="term" value="P:mitotic DNA replication checkpoint signaling"/>
    <property type="evidence" value="ECO:0007669"/>
    <property type="project" value="TreeGrafter"/>
</dbReference>
<dbReference type="PANTHER" id="PTHR13561">
    <property type="entry name" value="DNA REPLICATION REGULATOR DPB11-RELATED"/>
    <property type="match status" value="1"/>
</dbReference>
<dbReference type="PROSITE" id="PS50172">
    <property type="entry name" value="BRCT"/>
    <property type="match status" value="3"/>
</dbReference>
<dbReference type="InterPro" id="IPR001357">
    <property type="entry name" value="BRCT_dom"/>
</dbReference>
<dbReference type="STRING" id="1245528.M3J300"/>
<evidence type="ECO:0000259" key="3">
    <source>
        <dbReference type="PROSITE" id="PS50172"/>
    </source>
</evidence>
<keyword evidence="1" id="KW-0677">Repeat</keyword>
<feature type="domain" description="BRCT" evidence="3">
    <location>
        <begin position="1"/>
        <end position="99"/>
    </location>
</feature>
<organism evidence="4 5">
    <name type="scientific">Candida maltosa (strain Xu316)</name>
    <name type="common">Yeast</name>
    <dbReference type="NCBI Taxonomy" id="1245528"/>
    <lineage>
        <taxon>Eukaryota</taxon>
        <taxon>Fungi</taxon>
        <taxon>Dikarya</taxon>
        <taxon>Ascomycota</taxon>
        <taxon>Saccharomycotina</taxon>
        <taxon>Pichiomycetes</taxon>
        <taxon>Debaryomycetaceae</taxon>
        <taxon>Candida/Lodderomyces clade</taxon>
        <taxon>Candida</taxon>
    </lineage>
</organism>
<dbReference type="Pfam" id="PF00533">
    <property type="entry name" value="BRCT"/>
    <property type="match status" value="4"/>
</dbReference>
<feature type="domain" description="BRCT" evidence="3">
    <location>
        <begin position="320"/>
        <end position="414"/>
    </location>
</feature>
<feature type="region of interest" description="Disordered" evidence="2">
    <location>
        <begin position="273"/>
        <end position="314"/>
    </location>
</feature>
<dbReference type="EMBL" id="AOGT01002065">
    <property type="protein sequence ID" value="EMG46268.1"/>
    <property type="molecule type" value="Genomic_DNA"/>
</dbReference>
<feature type="region of interest" description="Disordered" evidence="2">
    <location>
        <begin position="689"/>
        <end position="711"/>
    </location>
</feature>
<evidence type="ECO:0000256" key="1">
    <source>
        <dbReference type="ARBA" id="ARBA00022737"/>
    </source>
</evidence>
<protein>
    <submittedName>
        <fullName evidence="4">DNA replication regulator dpb11, putative (S-m checkpoint control protein, putative)</fullName>
    </submittedName>
</protein>
<accession>M3J300</accession>
<proteinExistence type="predicted"/>
<dbReference type="AlphaFoldDB" id="M3J300"/>
<dbReference type="SUPFAM" id="SSF52113">
    <property type="entry name" value="BRCT domain"/>
    <property type="match status" value="4"/>
</dbReference>
<reference evidence="4 5" key="1">
    <citation type="submission" date="2013-02" db="EMBL/GenBank/DDBJ databases">
        <title>Genome sequence of Candida maltosa Xu316, a potential industrial strain for xylitol and ethanol production.</title>
        <authorList>
            <person name="Yu J."/>
            <person name="Wang Q."/>
            <person name="Geng X."/>
            <person name="Bao W."/>
            <person name="He P."/>
            <person name="Cai J."/>
        </authorList>
    </citation>
    <scope>NUCLEOTIDE SEQUENCE [LARGE SCALE GENOMIC DNA]</scope>
    <source>
        <strain evidence="5">Xu316</strain>
    </source>
</reference>
<dbReference type="Proteomes" id="UP000011777">
    <property type="component" value="Unassembled WGS sequence"/>
</dbReference>
<gene>
    <name evidence="4" type="ORF">G210_3498</name>
</gene>
<dbReference type="PANTHER" id="PTHR13561:SF20">
    <property type="entry name" value="DNA TOPOISOMERASE 2-BINDING PROTEIN 1"/>
    <property type="match status" value="1"/>
</dbReference>
<dbReference type="GO" id="GO:0006270">
    <property type="term" value="P:DNA replication initiation"/>
    <property type="evidence" value="ECO:0007669"/>
    <property type="project" value="TreeGrafter"/>
</dbReference>
<evidence type="ECO:0000313" key="5">
    <source>
        <dbReference type="Proteomes" id="UP000011777"/>
    </source>
</evidence>
<dbReference type="SMART" id="SM00292">
    <property type="entry name" value="BRCT"/>
    <property type="match status" value="4"/>
</dbReference>
<sequence length="711" mass="80982">MSLKPFTGQFFCCTGVEISLKRDVVEKIEALGGTNYNDLMTDVNYLIVGDRETEKYQFCIKNRSDIVFLAPEAILTVHKHWINGEDESSDLLKLENYKLPIFAGMSVCLSRIGLSTSQIDHLVNTVEFRPKNAKYDYFTPRNLLKVFYKNGGEAKETLQRSQDFIITADPRGTRYNKAIEWNVPVVHPIWIVDSVLRGGALNIEDYILTGNPSDCFDRGCNVWMEVIKFNENHEKTPTEKVKSVEPEVKRKIITNKNNADIWNSIMDRTKMQSKKLTRDKTWDDEDEDDDEEENETKTDNDDDDDSKPILAESKTSSTLSESSLFLGFNFCTLGFDDRQTDLLTKTIESFQGEFTSDVNDDSITHVVIPAQKGHKSMEVLKALPSELKSRITNGFVHVVTEFYLERCMFYKKIILDRWGQPMKGLIPSKKSFRICISGFVGVELLHIQKLIEALQFEFCETLSDQRDLLILNINLFKPSFMKNSPKLFQYKCKDIINCPTGGSLSLMASKNKIEAAKSWGIPVVSVAYLWEILELSANKSHVVMPDITDLQWCIFAPINYSKPRSLLEYVKNMDKASRENSFGPEDDHKQESNDDDFQGDAESLTSVKLPSPRRINSRQKYGKLIPESSTSPKSIKNRLLEAANSVTTPTGDANHDTNPDITIDEDLSMISQIRYHDQDSMLNQEKLLEKLEGSTMPPIEESSSKRRRVGS</sequence>
<dbReference type="HOGENOM" id="CLU_397390_0_0_1"/>
<dbReference type="OMA" id="ERCLHYK"/>
<feature type="compositionally biased region" description="Acidic residues" evidence="2">
    <location>
        <begin position="282"/>
        <end position="305"/>
    </location>
</feature>
<dbReference type="eggNOG" id="KOG1929">
    <property type="taxonomic scope" value="Eukaryota"/>
</dbReference>
<dbReference type="GO" id="GO:0007095">
    <property type="term" value="P:mitotic G2 DNA damage checkpoint signaling"/>
    <property type="evidence" value="ECO:0007669"/>
    <property type="project" value="TreeGrafter"/>
</dbReference>